<feature type="compositionally biased region" description="Low complexity" evidence="1">
    <location>
        <begin position="68"/>
        <end position="82"/>
    </location>
</feature>
<evidence type="ECO:0000313" key="2">
    <source>
        <dbReference type="EMBL" id="GAA0143393.1"/>
    </source>
</evidence>
<gene>
    <name evidence="2" type="ORF">LIER_35736</name>
</gene>
<dbReference type="AlphaFoldDB" id="A0AAV3NWQ5"/>
<proteinExistence type="predicted"/>
<evidence type="ECO:0000313" key="3">
    <source>
        <dbReference type="Proteomes" id="UP001454036"/>
    </source>
</evidence>
<evidence type="ECO:0000256" key="1">
    <source>
        <dbReference type="SAM" id="MobiDB-lite"/>
    </source>
</evidence>
<dbReference type="InterPro" id="IPR039312">
    <property type="entry name" value="ZPR"/>
</dbReference>
<keyword evidence="3" id="KW-1185">Reference proteome</keyword>
<name>A0AAV3NWQ5_LITER</name>
<sequence>MEKINSKLFVQNCYIMQENARLRKKAEQLNQENQQLLNELKNRLTKQQRSGNMQEGANNSMMADHYLSSSSNNPNGQNSTNN</sequence>
<reference evidence="2 3" key="1">
    <citation type="submission" date="2024-01" db="EMBL/GenBank/DDBJ databases">
        <title>The complete chloroplast genome sequence of Lithospermum erythrorhizon: insights into the phylogenetic relationship among Boraginaceae species and the maternal lineages of purple gromwells.</title>
        <authorList>
            <person name="Okada T."/>
            <person name="Watanabe K."/>
        </authorList>
    </citation>
    <scope>NUCLEOTIDE SEQUENCE [LARGE SCALE GENOMIC DNA]</scope>
</reference>
<accession>A0AAV3NWQ5</accession>
<dbReference type="PANTHER" id="PTHR33601:SF1">
    <property type="entry name" value="PROTEIN LITTLE ZIPPER 4"/>
    <property type="match status" value="1"/>
</dbReference>
<protein>
    <submittedName>
        <fullName evidence="2">Uncharacterized protein</fullName>
    </submittedName>
</protein>
<feature type="compositionally biased region" description="Polar residues" evidence="1">
    <location>
        <begin position="45"/>
        <end position="61"/>
    </location>
</feature>
<feature type="region of interest" description="Disordered" evidence="1">
    <location>
        <begin position="41"/>
        <end position="82"/>
    </location>
</feature>
<dbReference type="EMBL" id="BAABME010015872">
    <property type="protein sequence ID" value="GAA0143393.1"/>
    <property type="molecule type" value="Genomic_DNA"/>
</dbReference>
<organism evidence="2 3">
    <name type="scientific">Lithospermum erythrorhizon</name>
    <name type="common">Purple gromwell</name>
    <name type="synonym">Lithospermum officinale var. erythrorhizon</name>
    <dbReference type="NCBI Taxonomy" id="34254"/>
    <lineage>
        <taxon>Eukaryota</taxon>
        <taxon>Viridiplantae</taxon>
        <taxon>Streptophyta</taxon>
        <taxon>Embryophyta</taxon>
        <taxon>Tracheophyta</taxon>
        <taxon>Spermatophyta</taxon>
        <taxon>Magnoliopsida</taxon>
        <taxon>eudicotyledons</taxon>
        <taxon>Gunneridae</taxon>
        <taxon>Pentapetalae</taxon>
        <taxon>asterids</taxon>
        <taxon>lamiids</taxon>
        <taxon>Boraginales</taxon>
        <taxon>Boraginaceae</taxon>
        <taxon>Boraginoideae</taxon>
        <taxon>Lithospermeae</taxon>
        <taxon>Lithospermum</taxon>
    </lineage>
</organism>
<dbReference type="PANTHER" id="PTHR33601">
    <property type="entry name" value="PROTEIN LITTLE ZIPPER 4"/>
    <property type="match status" value="1"/>
</dbReference>
<comment type="caution">
    <text evidence="2">The sequence shown here is derived from an EMBL/GenBank/DDBJ whole genome shotgun (WGS) entry which is preliminary data.</text>
</comment>
<dbReference type="Proteomes" id="UP001454036">
    <property type="component" value="Unassembled WGS sequence"/>
</dbReference>